<reference evidence="2 3" key="1">
    <citation type="submission" date="2024-01" db="EMBL/GenBank/DDBJ databases">
        <title>A draft genome for a cacao thread blight-causing isolate of Paramarasmius palmivorus.</title>
        <authorList>
            <person name="Baruah I.K."/>
            <person name="Bukari Y."/>
            <person name="Amoako-Attah I."/>
            <person name="Meinhardt L.W."/>
            <person name="Bailey B.A."/>
            <person name="Cohen S.P."/>
        </authorList>
    </citation>
    <scope>NUCLEOTIDE SEQUENCE [LARGE SCALE GENOMIC DNA]</scope>
    <source>
        <strain evidence="2 3">GH-12</strain>
    </source>
</reference>
<evidence type="ECO:0000313" key="3">
    <source>
        <dbReference type="Proteomes" id="UP001383192"/>
    </source>
</evidence>
<evidence type="ECO:0000313" key="2">
    <source>
        <dbReference type="EMBL" id="KAK7053062.1"/>
    </source>
</evidence>
<organism evidence="2 3">
    <name type="scientific">Paramarasmius palmivorus</name>
    <dbReference type="NCBI Taxonomy" id="297713"/>
    <lineage>
        <taxon>Eukaryota</taxon>
        <taxon>Fungi</taxon>
        <taxon>Dikarya</taxon>
        <taxon>Basidiomycota</taxon>
        <taxon>Agaricomycotina</taxon>
        <taxon>Agaricomycetes</taxon>
        <taxon>Agaricomycetidae</taxon>
        <taxon>Agaricales</taxon>
        <taxon>Marasmiineae</taxon>
        <taxon>Marasmiaceae</taxon>
        <taxon>Paramarasmius</taxon>
    </lineage>
</organism>
<comment type="caution">
    <text evidence="2">The sequence shown here is derived from an EMBL/GenBank/DDBJ whole genome shotgun (WGS) entry which is preliminary data.</text>
</comment>
<feature type="compositionally biased region" description="Low complexity" evidence="1">
    <location>
        <begin position="176"/>
        <end position="186"/>
    </location>
</feature>
<feature type="region of interest" description="Disordered" evidence="1">
    <location>
        <begin position="160"/>
        <end position="192"/>
    </location>
</feature>
<gene>
    <name evidence="2" type="ORF">VNI00_004383</name>
</gene>
<protein>
    <submittedName>
        <fullName evidence="2">Uncharacterized protein</fullName>
    </submittedName>
</protein>
<evidence type="ECO:0000256" key="1">
    <source>
        <dbReference type="SAM" id="MobiDB-lite"/>
    </source>
</evidence>
<dbReference type="Proteomes" id="UP001383192">
    <property type="component" value="Unassembled WGS sequence"/>
</dbReference>
<dbReference type="AlphaFoldDB" id="A0AAW0DNK6"/>
<accession>A0AAW0DNK6</accession>
<dbReference type="EMBL" id="JAYKXP010000011">
    <property type="protein sequence ID" value="KAK7053062.1"/>
    <property type="molecule type" value="Genomic_DNA"/>
</dbReference>
<sequence>MASDVGGLSNGLRNGRPNGVVMPQAAHAMALNDADPLASRSIGSARVDSTQSCGFVMSSDGCGVWYGGCRPSKPACTVTGTRGVAIQGQDEECSDQYQSGTFPMRNTCRYGAIGGPVVKELVDGEPNALKRLREQKHGQGHESSGIVDLMSTAVERRVREEQVSMSSGVLDLGKNSTSSGSSRTRSPLYTAPSGSRSAFVRFLVYFGFDSKTKEHMHGLFRRWDDGPRRVPDSQGASKHLNAPPGEHAIWRGFHSGRMADHCYDEYKSSGVFHVLCEPLDDEVQYIVVRGARPGIYTSRLDVIRRGLGFRGGSVLRFVGSPEDAFRAFQDYLRAGKTGVLSDRIDTEIL</sequence>
<keyword evidence="3" id="KW-1185">Reference proteome</keyword>
<proteinExistence type="predicted"/>
<name>A0AAW0DNK6_9AGAR</name>